<gene>
    <name evidence="3" type="ORF">GCM10023321_49320</name>
</gene>
<keyword evidence="4" id="KW-1185">Reference proteome</keyword>
<sequence>MSGIATTVGEGIGHLVLADPARRNALSVQLMHDAAQALDGFSADPAVRVVVVSGHGTDFSVGADLRQLAGDRRQAIPEAAARLFRGLEAFDRPIIAMIRGYCLGAGVAVALRADLRIATPTSVFGIPAARVGIGYPIPEVRTLVRAVGTAAAADLLLTAGRIDGVEAHRIGLVTRLAAADDLDAATLSVAEAIASNAPLSVRAAKATIAAVADPDRPEARQRAGELLDLCADSRDAREGARAIIEKRGPVFLGR</sequence>
<dbReference type="PROSITE" id="PS00166">
    <property type="entry name" value="ENOYL_COA_HYDRATASE"/>
    <property type="match status" value="1"/>
</dbReference>
<reference evidence="4" key="1">
    <citation type="journal article" date="2019" name="Int. J. Syst. Evol. Microbiol.">
        <title>The Global Catalogue of Microorganisms (GCM) 10K type strain sequencing project: providing services to taxonomists for standard genome sequencing and annotation.</title>
        <authorList>
            <consortium name="The Broad Institute Genomics Platform"/>
            <consortium name="The Broad Institute Genome Sequencing Center for Infectious Disease"/>
            <person name="Wu L."/>
            <person name="Ma J."/>
        </authorList>
    </citation>
    <scope>NUCLEOTIDE SEQUENCE [LARGE SCALE GENOMIC DNA]</scope>
    <source>
        <strain evidence="4">JCM 18303</strain>
    </source>
</reference>
<dbReference type="InterPro" id="IPR018376">
    <property type="entry name" value="Enoyl-CoA_hyd/isom_CS"/>
</dbReference>
<name>A0ABP9QJR4_9PSEU</name>
<evidence type="ECO:0000313" key="4">
    <source>
        <dbReference type="Proteomes" id="UP001428817"/>
    </source>
</evidence>
<comment type="caution">
    <text evidence="3">The sequence shown here is derived from an EMBL/GenBank/DDBJ whole genome shotgun (WGS) entry which is preliminary data.</text>
</comment>
<comment type="similarity">
    <text evidence="1 2">Belongs to the enoyl-CoA hydratase/isomerase family.</text>
</comment>
<dbReference type="CDD" id="cd06558">
    <property type="entry name" value="crotonase-like"/>
    <property type="match status" value="1"/>
</dbReference>
<dbReference type="InterPro" id="IPR029045">
    <property type="entry name" value="ClpP/crotonase-like_dom_sf"/>
</dbReference>
<accession>A0ABP9QJR4</accession>
<dbReference type="Gene3D" id="3.90.226.10">
    <property type="entry name" value="2-enoyl-CoA Hydratase, Chain A, domain 1"/>
    <property type="match status" value="1"/>
</dbReference>
<evidence type="ECO:0000256" key="1">
    <source>
        <dbReference type="ARBA" id="ARBA00005254"/>
    </source>
</evidence>
<proteinExistence type="inferred from homology"/>
<dbReference type="PANTHER" id="PTHR11941:SF54">
    <property type="entry name" value="ENOYL-COA HYDRATASE, MITOCHONDRIAL"/>
    <property type="match status" value="1"/>
</dbReference>
<dbReference type="InterPro" id="IPR001753">
    <property type="entry name" value="Enoyl-CoA_hydra/iso"/>
</dbReference>
<dbReference type="Proteomes" id="UP001428817">
    <property type="component" value="Unassembled WGS sequence"/>
</dbReference>
<evidence type="ECO:0000256" key="2">
    <source>
        <dbReference type="RuleBase" id="RU003707"/>
    </source>
</evidence>
<evidence type="ECO:0000313" key="3">
    <source>
        <dbReference type="EMBL" id="GAA5163039.1"/>
    </source>
</evidence>
<dbReference type="PANTHER" id="PTHR11941">
    <property type="entry name" value="ENOYL-COA HYDRATASE-RELATED"/>
    <property type="match status" value="1"/>
</dbReference>
<protein>
    <submittedName>
        <fullName evidence="3">Enoyl-CoA hydratase</fullName>
    </submittedName>
</protein>
<dbReference type="SUPFAM" id="SSF52096">
    <property type="entry name" value="ClpP/crotonase"/>
    <property type="match status" value="1"/>
</dbReference>
<dbReference type="EMBL" id="BAABJP010000029">
    <property type="protein sequence ID" value="GAA5163039.1"/>
    <property type="molecule type" value="Genomic_DNA"/>
</dbReference>
<dbReference type="RefSeq" id="WP_185060865.1">
    <property type="nucleotide sequence ID" value="NZ_BAABJP010000029.1"/>
</dbReference>
<organism evidence="3 4">
    <name type="scientific">Pseudonocardia eucalypti</name>
    <dbReference type="NCBI Taxonomy" id="648755"/>
    <lineage>
        <taxon>Bacteria</taxon>
        <taxon>Bacillati</taxon>
        <taxon>Actinomycetota</taxon>
        <taxon>Actinomycetes</taxon>
        <taxon>Pseudonocardiales</taxon>
        <taxon>Pseudonocardiaceae</taxon>
        <taxon>Pseudonocardia</taxon>
    </lineage>
</organism>
<dbReference type="Pfam" id="PF00378">
    <property type="entry name" value="ECH_1"/>
    <property type="match status" value="1"/>
</dbReference>